<accession>A0A1B0D5P7</accession>
<evidence type="ECO:0000259" key="3">
    <source>
        <dbReference type="Pfam" id="PF00856"/>
    </source>
</evidence>
<dbReference type="SUPFAM" id="SSF49879">
    <property type="entry name" value="SMAD/FHA domain"/>
    <property type="match status" value="1"/>
</dbReference>
<feature type="compositionally biased region" description="Basic and acidic residues" evidence="2">
    <location>
        <begin position="309"/>
        <end position="319"/>
    </location>
</feature>
<keyword evidence="1" id="KW-0175">Coiled coil</keyword>
<dbReference type="CDD" id="cd19856">
    <property type="entry name" value="DSRM_Kanadaptin"/>
    <property type="match status" value="1"/>
</dbReference>
<dbReference type="PANTHER" id="PTHR46455">
    <property type="entry name" value="SET AND MYND DOMAIN CONTAINING, ARTHROPOD-SPECIFIC, MEMBER 4, ISOFORM A"/>
    <property type="match status" value="1"/>
</dbReference>
<evidence type="ECO:0000313" key="4">
    <source>
        <dbReference type="EnsemblMetazoa" id="PPAI002804-PA"/>
    </source>
</evidence>
<sequence length="801" mass="91372">MEEGFKVPSLDIVRPVKTSVPKIPKEEGSTEGSSSGQEKTESSQTLPVAECPYIEPKWSGRPESSYSFEVLKTGTIIEIVENLQEKPYWVFGRLPQCDIPMAHPTVSSTHGTFVNKQRIPPKTYIRIRVGHIVKLGASTRQFILQGPTADEEEESQLSITELKELKKQQAIEMLKKQEQERLEQEKREKAREDEGISWGMTDDAEEEEVDLSVNPFASTNNEQLFLDDPKKTLRGFFEREGLNLEYKCEEMSQGTFVCRVELPIDDAQGRPIVAEVCHKGKKKECVVQCALEACRLLDRHGVLRQANHEPLRRRVPKSDSDDDDDFLDRTGDVERRRQRKTASGENSALSYEDLLEQQKKIIGQMEEIEQKIDAFKESEKAAKAGNEADDLDDFMTNLRSEKIDKTEIRKLRVEQQRLKGELSKENKKEAAYCAIVPLRCCLLKTQDPEGFQKLMDLQSHLDKRIETPLYRVLKANLVTFIKTILNLDIEEGTILEIAAILDTNAFEIRHQHRNIKVRGLYPMAAMIAHSCVPNTAHTFNEDFEFVLIATVDIAKGSPIYTTYGQTLQGTLQRRQHLRQNKYFECFCERCGDPTELSTFAGSFNCTRCNNGKMIPENPFEDTAPWKCSACECEIPAKQVINGNKAIMKEVSELDQNSPKEFEAFLIKYKDVLHCTNTHMLQVKYALSQLYGNIPGFQLHELTEAAVIRKIDICRELLEVGNLLEPGLSFFRGYLLMDLQAVLAIQAKRDFEKNAADREETLRKLTEAMDLLQEGVRILSPDPALKDFINGKVQELTQMMQF</sequence>
<dbReference type="EMBL" id="AJVK01025472">
    <property type="status" value="NOT_ANNOTATED_CDS"/>
    <property type="molecule type" value="Genomic_DNA"/>
</dbReference>
<proteinExistence type="predicted"/>
<dbReference type="Gene3D" id="2.60.200.20">
    <property type="match status" value="2"/>
</dbReference>
<dbReference type="GO" id="GO:0008276">
    <property type="term" value="F:protein methyltransferase activity"/>
    <property type="evidence" value="ECO:0007669"/>
    <property type="project" value="UniProtKB-ARBA"/>
</dbReference>
<dbReference type="EnsemblMetazoa" id="PPAI002804-RA">
    <property type="protein sequence ID" value="PPAI002804-PA"/>
    <property type="gene ID" value="PPAI002804"/>
</dbReference>
<dbReference type="InterPro" id="IPR053010">
    <property type="entry name" value="SET_SmydA-8"/>
</dbReference>
<dbReference type="InterPro" id="IPR008984">
    <property type="entry name" value="SMAD_FHA_dom_sf"/>
</dbReference>
<dbReference type="VEuPathDB" id="VectorBase:PPAI002804"/>
<dbReference type="VEuPathDB" id="VectorBase:PPAPM1_008884"/>
<dbReference type="PANTHER" id="PTHR46455:SF1">
    <property type="entry name" value="SET AND MYND DOMAIN CONTAINING, ARTHROPOD-SPECIFIC, MEMBER 2"/>
    <property type="match status" value="1"/>
</dbReference>
<evidence type="ECO:0000256" key="2">
    <source>
        <dbReference type="SAM" id="MobiDB-lite"/>
    </source>
</evidence>
<feature type="region of interest" description="Disordered" evidence="2">
    <location>
        <begin position="17"/>
        <end position="46"/>
    </location>
</feature>
<dbReference type="GO" id="GO:0008170">
    <property type="term" value="F:N-methyltransferase activity"/>
    <property type="evidence" value="ECO:0007669"/>
    <property type="project" value="UniProtKB-ARBA"/>
</dbReference>
<reference evidence="4" key="1">
    <citation type="submission" date="2022-08" db="UniProtKB">
        <authorList>
            <consortium name="EnsemblMetazoa"/>
        </authorList>
    </citation>
    <scope>IDENTIFICATION</scope>
    <source>
        <strain evidence="4">Israel</strain>
    </source>
</reference>
<evidence type="ECO:0000313" key="5">
    <source>
        <dbReference type="Proteomes" id="UP000092462"/>
    </source>
</evidence>
<feature type="domain" description="SET" evidence="3">
    <location>
        <begin position="461"/>
        <end position="564"/>
    </location>
</feature>
<keyword evidence="5" id="KW-1185">Reference proteome</keyword>
<name>A0A1B0D5P7_PHLPP</name>
<feature type="compositionally biased region" description="Low complexity" evidence="2">
    <location>
        <begin position="30"/>
        <end position="45"/>
    </location>
</feature>
<feature type="coiled-coil region" evidence="1">
    <location>
        <begin position="167"/>
        <end position="195"/>
    </location>
</feature>
<evidence type="ECO:0000256" key="1">
    <source>
        <dbReference type="SAM" id="Coils"/>
    </source>
</evidence>
<dbReference type="CDD" id="cd20071">
    <property type="entry name" value="SET_SMYD"/>
    <property type="match status" value="1"/>
</dbReference>
<dbReference type="InterPro" id="IPR046341">
    <property type="entry name" value="SET_dom_sf"/>
</dbReference>
<feature type="region of interest" description="Disordered" evidence="2">
    <location>
        <begin position="309"/>
        <end position="348"/>
    </location>
</feature>
<dbReference type="AlphaFoldDB" id="A0A1B0D5P7"/>
<dbReference type="Proteomes" id="UP000092462">
    <property type="component" value="Unassembled WGS sequence"/>
</dbReference>
<dbReference type="SUPFAM" id="SSF82199">
    <property type="entry name" value="SET domain"/>
    <property type="match status" value="1"/>
</dbReference>
<dbReference type="Pfam" id="PF00856">
    <property type="entry name" value="SET"/>
    <property type="match status" value="1"/>
</dbReference>
<dbReference type="GO" id="GO:0008757">
    <property type="term" value="F:S-adenosylmethionine-dependent methyltransferase activity"/>
    <property type="evidence" value="ECO:0007669"/>
    <property type="project" value="UniProtKB-ARBA"/>
</dbReference>
<dbReference type="Gene3D" id="2.170.270.10">
    <property type="entry name" value="SET domain"/>
    <property type="match status" value="1"/>
</dbReference>
<protein>
    <recommendedName>
        <fullName evidence="3">SET domain-containing protein</fullName>
    </recommendedName>
</protein>
<dbReference type="Gene3D" id="1.10.220.160">
    <property type="match status" value="1"/>
</dbReference>
<organism evidence="4 5">
    <name type="scientific">Phlebotomus papatasi</name>
    <name type="common">Sandfly</name>
    <dbReference type="NCBI Taxonomy" id="29031"/>
    <lineage>
        <taxon>Eukaryota</taxon>
        <taxon>Metazoa</taxon>
        <taxon>Ecdysozoa</taxon>
        <taxon>Arthropoda</taxon>
        <taxon>Hexapoda</taxon>
        <taxon>Insecta</taxon>
        <taxon>Pterygota</taxon>
        <taxon>Neoptera</taxon>
        <taxon>Endopterygota</taxon>
        <taxon>Diptera</taxon>
        <taxon>Nematocera</taxon>
        <taxon>Psychodoidea</taxon>
        <taxon>Psychodidae</taxon>
        <taxon>Phlebotomus</taxon>
        <taxon>Phlebotomus</taxon>
    </lineage>
</organism>
<dbReference type="InterPro" id="IPR001214">
    <property type="entry name" value="SET_dom"/>
</dbReference>